<organism evidence="1 2">
    <name type="scientific">Urochloa decumbens</name>
    <dbReference type="NCBI Taxonomy" id="240449"/>
    <lineage>
        <taxon>Eukaryota</taxon>
        <taxon>Viridiplantae</taxon>
        <taxon>Streptophyta</taxon>
        <taxon>Embryophyta</taxon>
        <taxon>Tracheophyta</taxon>
        <taxon>Spermatophyta</taxon>
        <taxon>Magnoliopsida</taxon>
        <taxon>Liliopsida</taxon>
        <taxon>Poales</taxon>
        <taxon>Poaceae</taxon>
        <taxon>PACMAD clade</taxon>
        <taxon>Panicoideae</taxon>
        <taxon>Panicodae</taxon>
        <taxon>Paniceae</taxon>
        <taxon>Melinidinae</taxon>
        <taxon>Urochloa</taxon>
    </lineage>
</organism>
<dbReference type="InterPro" id="IPR042885">
    <property type="entry name" value="HIPP47/16"/>
</dbReference>
<keyword evidence="2" id="KW-1185">Reference proteome</keyword>
<dbReference type="Gene3D" id="3.30.70.100">
    <property type="match status" value="1"/>
</dbReference>
<protein>
    <recommendedName>
        <fullName evidence="3">HMA domain-containing protein</fullName>
    </recommendedName>
</protein>
<proteinExistence type="predicted"/>
<dbReference type="Proteomes" id="UP001497457">
    <property type="component" value="Chromosome 4rd"/>
</dbReference>
<evidence type="ECO:0000313" key="2">
    <source>
        <dbReference type="Proteomes" id="UP001497457"/>
    </source>
</evidence>
<sequence length="147" mass="15387">MAAKESAMKQKIVIKVEMPCDRCRSKALALVAATRGVDSVALAGDARDQLVVAGHGVDSVKLAGALRRKVGPAEVVQVATEAKKKDAGGRGDDKKPPAAPAAAAIPAVLYYQYPPPQPPVGFVYEPPATGYAYGYHQARPDSICSIM</sequence>
<name>A0ABC9EHW2_9POAL</name>
<gene>
    <name evidence="1" type="ORF">URODEC1_LOCUS95656</name>
</gene>
<dbReference type="PANTHER" id="PTHR46932">
    <property type="entry name" value="HEAVY METAL-ASSOCIATED ISOPRENYLATED PLANT PROTEIN 47"/>
    <property type="match status" value="1"/>
</dbReference>
<evidence type="ECO:0008006" key="3">
    <source>
        <dbReference type="Google" id="ProtNLM"/>
    </source>
</evidence>
<dbReference type="AlphaFoldDB" id="A0ABC9EHW2"/>
<accession>A0ABC9EHW2</accession>
<dbReference type="EMBL" id="OZ075114">
    <property type="protein sequence ID" value="CAL5057454.1"/>
    <property type="molecule type" value="Genomic_DNA"/>
</dbReference>
<reference evidence="2" key="1">
    <citation type="submission" date="2024-06" db="EMBL/GenBank/DDBJ databases">
        <authorList>
            <person name="Ryan C."/>
        </authorList>
    </citation>
    <scope>NUCLEOTIDE SEQUENCE [LARGE SCALE GENOMIC DNA]</scope>
</reference>
<evidence type="ECO:0000313" key="1">
    <source>
        <dbReference type="EMBL" id="CAL5057454.1"/>
    </source>
</evidence>
<reference evidence="1 2" key="2">
    <citation type="submission" date="2024-10" db="EMBL/GenBank/DDBJ databases">
        <authorList>
            <person name="Ryan C."/>
        </authorList>
    </citation>
    <scope>NUCLEOTIDE SEQUENCE [LARGE SCALE GENOMIC DNA]</scope>
</reference>
<dbReference type="PANTHER" id="PTHR46932:SF9">
    <property type="entry name" value="OS02G0585100 PROTEIN"/>
    <property type="match status" value="1"/>
</dbReference>